<evidence type="ECO:0000256" key="2">
    <source>
        <dbReference type="SAM" id="Phobius"/>
    </source>
</evidence>
<keyword evidence="2" id="KW-0472">Membrane</keyword>
<evidence type="ECO:0000256" key="1">
    <source>
        <dbReference type="SAM" id="MobiDB-lite"/>
    </source>
</evidence>
<feature type="compositionally biased region" description="Low complexity" evidence="1">
    <location>
        <begin position="139"/>
        <end position="154"/>
    </location>
</feature>
<keyword evidence="2" id="KW-1133">Transmembrane helix</keyword>
<keyword evidence="2" id="KW-0812">Transmembrane</keyword>
<feature type="transmembrane region" description="Helical" evidence="2">
    <location>
        <begin position="59"/>
        <end position="79"/>
    </location>
</feature>
<dbReference type="EMBL" id="CP058905">
    <property type="protein sequence ID" value="QLJ99704.1"/>
    <property type="molecule type" value="Genomic_DNA"/>
</dbReference>
<dbReference type="AlphaFoldDB" id="A0A7D6C736"/>
<gene>
    <name evidence="3" type="ORF">HZU44_06230</name>
</gene>
<name>A0A7D6C736_9ACTN</name>
<sequence length="215" mass="21850">MRIARALAGMLLLTIGIPALLAAGALGVLSRHPDAAGGFTVGIGAVVLQARPATDWFPVAAWLLGALGALLVASAVLLLRPARPREVVFVVEPDQVPVLADRLGVTSLDGLGARPAPSPAAPVDRQLVAVGASADRPRSALAPAPARRPATLADLTPSPKPASSPRSASSSGASSSLPGPPAWPPVAPEATTRPVRIEPRRIRPAAPSARTRPRS</sequence>
<accession>A0A7D6C736</accession>
<feature type="compositionally biased region" description="Low complexity" evidence="1">
    <location>
        <begin position="204"/>
        <end position="215"/>
    </location>
</feature>
<feature type="compositionally biased region" description="Low complexity" evidence="1">
    <location>
        <begin position="161"/>
        <end position="177"/>
    </location>
</feature>
<feature type="compositionally biased region" description="Pro residues" evidence="1">
    <location>
        <begin position="178"/>
        <end position="187"/>
    </location>
</feature>
<reference evidence="3" key="1">
    <citation type="submission" date="2020-08" db="EMBL/GenBank/DDBJ databases">
        <title>A bifunctional nitrone conjugated secondary metabolite targeting the ribosome.</title>
        <authorList>
            <person name="Limbrick E.M."/>
            <person name="Graf M."/>
            <person name="Derewacz D.K."/>
            <person name="Nguyen F."/>
            <person name="Spraggins J.M."/>
            <person name="Wieland M."/>
            <person name="Ynigez-Gutierrez A.E."/>
            <person name="Reisman B.J."/>
            <person name="Zinshteyn B."/>
            <person name="McCulloch K."/>
            <person name="Iverson T.M."/>
            <person name="Green R."/>
            <person name="Wilson D.N."/>
            <person name="Bachmann B.O."/>
        </authorList>
    </citation>
    <scope>NUCLEOTIDE SEQUENCE</scope>
    <source>
        <strain evidence="3">Africana</strain>
    </source>
</reference>
<proteinExistence type="predicted"/>
<evidence type="ECO:0000313" key="3">
    <source>
        <dbReference type="EMBL" id="QLJ99704.1"/>
    </source>
</evidence>
<feature type="region of interest" description="Disordered" evidence="1">
    <location>
        <begin position="132"/>
        <end position="215"/>
    </location>
</feature>
<protein>
    <submittedName>
        <fullName evidence="3">Uncharacterized protein</fullName>
    </submittedName>
</protein>
<organism evidence="3">
    <name type="scientific">Micromonospora carbonacea</name>
    <dbReference type="NCBI Taxonomy" id="47853"/>
    <lineage>
        <taxon>Bacteria</taxon>
        <taxon>Bacillati</taxon>
        <taxon>Actinomycetota</taxon>
        <taxon>Actinomycetes</taxon>
        <taxon>Micromonosporales</taxon>
        <taxon>Micromonosporaceae</taxon>
        <taxon>Micromonospora</taxon>
    </lineage>
</organism>